<name>A0ABN8V5M6_STRGL</name>
<dbReference type="Gene3D" id="3.30.559.10">
    <property type="entry name" value="Chloramphenicol acetyltransferase-like domain"/>
    <property type="match status" value="1"/>
</dbReference>
<accession>A0ABN8V5M6</accession>
<dbReference type="SUPFAM" id="SSF56801">
    <property type="entry name" value="Acetyl-CoA synthetase-like"/>
    <property type="match status" value="1"/>
</dbReference>
<comment type="cofactor">
    <cofactor evidence="1">
        <name>pantetheine 4'-phosphate</name>
        <dbReference type="ChEBI" id="CHEBI:47942"/>
    </cofactor>
</comment>
<dbReference type="InterPro" id="IPR036736">
    <property type="entry name" value="ACP-like_sf"/>
</dbReference>
<keyword evidence="5" id="KW-0045">Antibiotic biosynthesis</keyword>
<feature type="domain" description="Carrier" evidence="7">
    <location>
        <begin position="227"/>
        <end position="301"/>
    </location>
</feature>
<dbReference type="SUPFAM" id="SSF47336">
    <property type="entry name" value="ACP-like"/>
    <property type="match status" value="1"/>
</dbReference>
<dbReference type="Gene3D" id="1.10.1200.10">
    <property type="entry name" value="ACP-like"/>
    <property type="match status" value="1"/>
</dbReference>
<dbReference type="InterPro" id="IPR023213">
    <property type="entry name" value="CAT-like_dom_sf"/>
</dbReference>
<keyword evidence="9" id="KW-1185">Reference proteome</keyword>
<dbReference type="InterPro" id="IPR045851">
    <property type="entry name" value="AMP-bd_C_sf"/>
</dbReference>
<evidence type="ECO:0000313" key="8">
    <source>
        <dbReference type="EMBL" id="CAH9418037.1"/>
    </source>
</evidence>
<evidence type="ECO:0000256" key="2">
    <source>
        <dbReference type="ARBA" id="ARBA00022450"/>
    </source>
</evidence>
<dbReference type="Gene3D" id="3.40.50.12780">
    <property type="entry name" value="N-terminal domain of ligase-like"/>
    <property type="match status" value="1"/>
</dbReference>
<gene>
    <name evidence="8" type="ORF">SGL43_05085</name>
</gene>
<keyword evidence="3" id="KW-0597">Phosphoprotein</keyword>
<evidence type="ECO:0000256" key="3">
    <source>
        <dbReference type="ARBA" id="ARBA00022553"/>
    </source>
</evidence>
<dbReference type="NCBIfam" id="TIGR01720">
    <property type="entry name" value="NRPS-para261"/>
    <property type="match status" value="1"/>
</dbReference>
<keyword evidence="4" id="KW-0677">Repeat</keyword>
<evidence type="ECO:0000259" key="7">
    <source>
        <dbReference type="PROSITE" id="PS50075"/>
    </source>
</evidence>
<feature type="region of interest" description="Disordered" evidence="6">
    <location>
        <begin position="206"/>
        <end position="233"/>
    </location>
</feature>
<dbReference type="InterPro" id="IPR010060">
    <property type="entry name" value="NRPS_synth"/>
</dbReference>
<dbReference type="InterPro" id="IPR009081">
    <property type="entry name" value="PP-bd_ACP"/>
</dbReference>
<evidence type="ECO:0000256" key="6">
    <source>
        <dbReference type="SAM" id="MobiDB-lite"/>
    </source>
</evidence>
<keyword evidence="2" id="KW-0596">Phosphopantetheine</keyword>
<dbReference type="PROSITE" id="PS50075">
    <property type="entry name" value="CARRIER"/>
    <property type="match status" value="1"/>
</dbReference>
<evidence type="ECO:0000313" key="9">
    <source>
        <dbReference type="Proteomes" id="UP001154015"/>
    </source>
</evidence>
<evidence type="ECO:0000256" key="1">
    <source>
        <dbReference type="ARBA" id="ARBA00001957"/>
    </source>
</evidence>
<evidence type="ECO:0000256" key="5">
    <source>
        <dbReference type="ARBA" id="ARBA00023194"/>
    </source>
</evidence>
<dbReference type="InterPro" id="IPR001242">
    <property type="entry name" value="Condensation_dom"/>
</dbReference>
<sequence length="814" mass="86998">RWSTGRTMINAYGPTETTVCATMSEPLSGAAAPPIGRPISNVRTYVLDQNLSPVPPRVPGELYVAGSGVARGYLNRPGLTSERFVADPYGPPGSRMYRTGDLARWNSDGTLHFLGRADDQVKLRGFRIELGEVEAALAACPGVAAAATVIREDRPGDRRLVGYVVPGDGTGPEPAAVRSRLAGLLPDHMVPAAIVTIPEIPLTPNRKLDRKALPAPDYNSTAPSSRPPSTPQEETLTTLFADVLGLDQVGVDDGFFALGGDSISSIVLVSRAREQGLGLSPRDIIQHKTPRQLAHVARPLLDGGCAPEADDGTGPVPLTPIMRWLIEPEHAYEAFFQSRLVQVPAGITRDQLAEILQCLIDRHDMLRARLGRHGDQGDRALHVPPARSPQALSADQALTRVDCTGATAAERERLLAEQASQALGRLAPADGVMLQAIWFDNGSQEPGRLLLTIHHLVVDGVSWRILLPDLATAGAAVLAGRAPELAPVPTSFKRWAEQLGALAGEPRTIASLEHWTTAQASPEPPLGTRGLRPRDTAEQLESLRVTVPVGLSDALLTRVPTALHAGVEDVLVTAFVLALAQWRAARGMPGSSGATSILVDVEGHGRDNLFAGADISRTVGWFTAMAPVRLDPGKLSWGDVRRGGPAAGRALQRVKEQLRTASELRTSYGLLRYLNPETATVLSGLPGAQVAFNYFGRVGVGRTHLADDWQQVDGNPATGGLDPRMRLAHTLMVNATATDGPSGPELSATWSWPRNVLARGDVERLGEAWVTHLGALAAHAEGPDTVGRTPSDLSLVSLSQNQISQLEKKWRTRR</sequence>
<dbReference type="InterPro" id="IPR025110">
    <property type="entry name" value="AMP-bd_C"/>
</dbReference>
<dbReference type="Pfam" id="PF00501">
    <property type="entry name" value="AMP-binding"/>
    <property type="match status" value="1"/>
</dbReference>
<dbReference type="SUPFAM" id="SSF52777">
    <property type="entry name" value="CoA-dependent acyltransferases"/>
    <property type="match status" value="2"/>
</dbReference>
<evidence type="ECO:0000256" key="4">
    <source>
        <dbReference type="ARBA" id="ARBA00022737"/>
    </source>
</evidence>
<proteinExistence type="predicted"/>
<dbReference type="InterPro" id="IPR000873">
    <property type="entry name" value="AMP-dep_synth/lig_dom"/>
</dbReference>
<dbReference type="Proteomes" id="UP001154015">
    <property type="component" value="Unassembled WGS sequence"/>
</dbReference>
<dbReference type="Gene3D" id="3.30.559.30">
    <property type="entry name" value="Nonribosomal peptide synthetase, condensation domain"/>
    <property type="match status" value="1"/>
</dbReference>
<reference evidence="8" key="1">
    <citation type="submission" date="2022-03" db="EMBL/GenBank/DDBJ databases">
        <authorList>
            <person name="Leyn A S."/>
        </authorList>
    </citation>
    <scope>NUCLEOTIDE SEQUENCE</scope>
    <source>
        <strain evidence="8">Streptomyces globisporus 4-3</strain>
    </source>
</reference>
<dbReference type="Pfam" id="PF00668">
    <property type="entry name" value="Condensation"/>
    <property type="match status" value="1"/>
</dbReference>
<dbReference type="InterPro" id="IPR042099">
    <property type="entry name" value="ANL_N_sf"/>
</dbReference>
<dbReference type="Gene3D" id="3.30.300.30">
    <property type="match status" value="1"/>
</dbReference>
<dbReference type="EMBL" id="CAKXYP010000016">
    <property type="protein sequence ID" value="CAH9418037.1"/>
    <property type="molecule type" value="Genomic_DNA"/>
</dbReference>
<dbReference type="SMART" id="SM00823">
    <property type="entry name" value="PKS_PP"/>
    <property type="match status" value="1"/>
</dbReference>
<comment type="caution">
    <text evidence="8">The sequence shown here is derived from an EMBL/GenBank/DDBJ whole genome shotgun (WGS) entry which is preliminary data.</text>
</comment>
<dbReference type="Pfam" id="PF13193">
    <property type="entry name" value="AMP-binding_C"/>
    <property type="match status" value="1"/>
</dbReference>
<feature type="non-terminal residue" evidence="8">
    <location>
        <position position="1"/>
    </location>
</feature>
<dbReference type="InterPro" id="IPR020806">
    <property type="entry name" value="PKS_PP-bd"/>
</dbReference>
<dbReference type="PANTHER" id="PTHR45527:SF1">
    <property type="entry name" value="FATTY ACID SYNTHASE"/>
    <property type="match status" value="1"/>
</dbReference>
<dbReference type="Pfam" id="PF00550">
    <property type="entry name" value="PP-binding"/>
    <property type="match status" value="1"/>
</dbReference>
<dbReference type="PANTHER" id="PTHR45527">
    <property type="entry name" value="NONRIBOSOMAL PEPTIDE SYNTHETASE"/>
    <property type="match status" value="1"/>
</dbReference>
<organism evidence="8 9">
    <name type="scientific">Streptomyces globisporus</name>
    <dbReference type="NCBI Taxonomy" id="1908"/>
    <lineage>
        <taxon>Bacteria</taxon>
        <taxon>Bacillati</taxon>
        <taxon>Actinomycetota</taxon>
        <taxon>Actinomycetes</taxon>
        <taxon>Kitasatosporales</taxon>
        <taxon>Streptomycetaceae</taxon>
        <taxon>Streptomyces</taxon>
    </lineage>
</organism>
<protein>
    <submittedName>
        <fullName evidence="8">Siderophore biosynthesis non-ribosomal peptide synthetase modules</fullName>
    </submittedName>
</protein>